<comment type="similarity">
    <text evidence="1">Belongs to the glycosyltransferase 2 family.</text>
</comment>
<dbReference type="InterPro" id="IPR001173">
    <property type="entry name" value="Glyco_trans_2-like"/>
</dbReference>
<accession>A0A1F7GWK9</accession>
<dbReference type="AlphaFoldDB" id="A0A1F7GWK9"/>
<evidence type="ECO:0000313" key="7">
    <source>
        <dbReference type="Proteomes" id="UP000177913"/>
    </source>
</evidence>
<dbReference type="SUPFAM" id="SSF53756">
    <property type="entry name" value="UDP-Glycosyltransferase/glycogen phosphorylase"/>
    <property type="match status" value="1"/>
</dbReference>
<dbReference type="InterPro" id="IPR001296">
    <property type="entry name" value="Glyco_trans_1"/>
</dbReference>
<evidence type="ECO:0000256" key="3">
    <source>
        <dbReference type="ARBA" id="ARBA00022679"/>
    </source>
</evidence>
<sequence>MKTKPTVTVGIPAYNEEKNIGNLLLELLNQKQSIFELEKVIVVSDGSTDGTVAKVKIIKNPQVMVIDNLERKGKPYRLNQLFENSKSDTLVILDADTLLQDKLFLEKLMKPVIKQKADLTSAGIEELEPKTFIQKMLKASMAFKKYIFERYREGNNLYTCHGRARAFSRRLYSSIQFTDTIADDAFSYLFCKAKKYKYYFAKEAKVYYQLPENLVDHEKQSIRFFQSKKDLVRTFGEELVQSEYRLPFILSIQSFAKTLVSYPFIVPYFTTVSWLKIKSSLSTQRTSKWDVAESSKNLKKEKISICLFGTYDRNYTSNKLILQGLKENNIDVVEINAHTPVTRLDSQKEMTWIKLIVRIARKYRIITEIVKNYKAFKKVDAIYVGYPGHFDVLIAYPIAKIFGKKLVFNPLLIFYTGFSEEQGILKKTTLMGKVLKGGETLIYNLCDMVFADTPFQEKYLIRDYKVAKEKLRVLPIGADDRYYKYTPYTNLGKKINVVYYGLYSPVHGVEHIIEAARILRNNKDVKFTFVGIGQTFKANYERAKKLKLPNVEFFHDVPMEKHPAIIQKADIFLGFLQKHPTVDRVIPNKIYQGQALGKVVLTADAPVTRSIFTHKQNMYFCQPSNPKDLVKAILDLQSNPKLRKEIADNGYALYKKEFTPKAVGKKLIEFVQEIL</sequence>
<name>A0A1F7GWK9_9BACT</name>
<evidence type="ECO:0000259" key="4">
    <source>
        <dbReference type="Pfam" id="PF00534"/>
    </source>
</evidence>
<evidence type="ECO:0000256" key="2">
    <source>
        <dbReference type="ARBA" id="ARBA00022676"/>
    </source>
</evidence>
<dbReference type="GO" id="GO:0016757">
    <property type="term" value="F:glycosyltransferase activity"/>
    <property type="evidence" value="ECO:0007669"/>
    <property type="project" value="UniProtKB-KW"/>
</dbReference>
<dbReference type="PANTHER" id="PTHR43630:SF1">
    <property type="entry name" value="POLY-BETA-1,6-N-ACETYL-D-GLUCOSAMINE SYNTHASE"/>
    <property type="match status" value="1"/>
</dbReference>
<organism evidence="6 7">
    <name type="scientific">Candidatus Roizmanbacteria bacterium RIFCSPHIGHO2_02_FULL_38_11</name>
    <dbReference type="NCBI Taxonomy" id="1802039"/>
    <lineage>
        <taxon>Bacteria</taxon>
        <taxon>Candidatus Roizmaniibacteriota</taxon>
    </lineage>
</organism>
<evidence type="ECO:0000313" key="6">
    <source>
        <dbReference type="EMBL" id="OGK23480.1"/>
    </source>
</evidence>
<dbReference type="Proteomes" id="UP000177913">
    <property type="component" value="Unassembled WGS sequence"/>
</dbReference>
<comment type="caution">
    <text evidence="6">The sequence shown here is derived from an EMBL/GenBank/DDBJ whole genome shotgun (WGS) entry which is preliminary data.</text>
</comment>
<gene>
    <name evidence="6" type="ORF">A3C25_02325</name>
</gene>
<dbReference type="Pfam" id="PF00534">
    <property type="entry name" value="Glycos_transf_1"/>
    <property type="match status" value="1"/>
</dbReference>
<dbReference type="EMBL" id="MFZO01000047">
    <property type="protein sequence ID" value="OGK23480.1"/>
    <property type="molecule type" value="Genomic_DNA"/>
</dbReference>
<dbReference type="Gene3D" id="3.90.550.10">
    <property type="entry name" value="Spore Coat Polysaccharide Biosynthesis Protein SpsA, Chain A"/>
    <property type="match status" value="1"/>
</dbReference>
<evidence type="ECO:0000256" key="1">
    <source>
        <dbReference type="ARBA" id="ARBA00006739"/>
    </source>
</evidence>
<keyword evidence="3" id="KW-0808">Transferase</keyword>
<feature type="domain" description="Glycosyl transferase family 1" evidence="4">
    <location>
        <begin position="492"/>
        <end position="651"/>
    </location>
</feature>
<protein>
    <recommendedName>
        <fullName evidence="8">Glycosyltransferase 2-like domain-containing protein</fullName>
    </recommendedName>
</protein>
<dbReference type="InterPro" id="IPR029044">
    <property type="entry name" value="Nucleotide-diphossugar_trans"/>
</dbReference>
<dbReference type="CDD" id="cd03794">
    <property type="entry name" value="GT4_WbuB-like"/>
    <property type="match status" value="1"/>
</dbReference>
<dbReference type="Gene3D" id="3.40.50.2000">
    <property type="entry name" value="Glycogen Phosphorylase B"/>
    <property type="match status" value="2"/>
</dbReference>
<evidence type="ECO:0000259" key="5">
    <source>
        <dbReference type="Pfam" id="PF00535"/>
    </source>
</evidence>
<proteinExistence type="inferred from homology"/>
<feature type="domain" description="Glycosyltransferase 2-like" evidence="5">
    <location>
        <begin position="8"/>
        <end position="172"/>
    </location>
</feature>
<dbReference type="Pfam" id="PF00535">
    <property type="entry name" value="Glycos_transf_2"/>
    <property type="match status" value="1"/>
</dbReference>
<dbReference type="SUPFAM" id="SSF53448">
    <property type="entry name" value="Nucleotide-diphospho-sugar transferases"/>
    <property type="match status" value="1"/>
</dbReference>
<evidence type="ECO:0008006" key="8">
    <source>
        <dbReference type="Google" id="ProtNLM"/>
    </source>
</evidence>
<keyword evidence="2" id="KW-0328">Glycosyltransferase</keyword>
<dbReference type="PANTHER" id="PTHR43630">
    <property type="entry name" value="POLY-BETA-1,6-N-ACETYL-D-GLUCOSAMINE SYNTHASE"/>
    <property type="match status" value="1"/>
</dbReference>
<reference evidence="6 7" key="1">
    <citation type="journal article" date="2016" name="Nat. Commun.">
        <title>Thousands of microbial genomes shed light on interconnected biogeochemical processes in an aquifer system.</title>
        <authorList>
            <person name="Anantharaman K."/>
            <person name="Brown C.T."/>
            <person name="Hug L.A."/>
            <person name="Sharon I."/>
            <person name="Castelle C.J."/>
            <person name="Probst A.J."/>
            <person name="Thomas B.C."/>
            <person name="Singh A."/>
            <person name="Wilkins M.J."/>
            <person name="Karaoz U."/>
            <person name="Brodie E.L."/>
            <person name="Williams K.H."/>
            <person name="Hubbard S.S."/>
            <person name="Banfield J.F."/>
        </authorList>
    </citation>
    <scope>NUCLEOTIDE SEQUENCE [LARGE SCALE GENOMIC DNA]</scope>
</reference>